<reference evidence="3" key="1">
    <citation type="submission" date="2012-11" db="EMBL/GenBank/DDBJ databases">
        <authorList>
            <person name="Lucero-Rivera Y.E."/>
            <person name="Tovar-Ramirez D."/>
        </authorList>
    </citation>
    <scope>NUCLEOTIDE SEQUENCE [LARGE SCALE GENOMIC DNA]</scope>
    <source>
        <strain evidence="3">Araruama</strain>
    </source>
</reference>
<feature type="transmembrane region" description="Helical" evidence="1">
    <location>
        <begin position="714"/>
        <end position="735"/>
    </location>
</feature>
<feature type="transmembrane region" description="Helical" evidence="1">
    <location>
        <begin position="368"/>
        <end position="391"/>
    </location>
</feature>
<proteinExistence type="predicted"/>
<feature type="transmembrane region" description="Helical" evidence="1">
    <location>
        <begin position="33"/>
        <end position="50"/>
    </location>
</feature>
<evidence type="ECO:0000313" key="3">
    <source>
        <dbReference type="Proteomes" id="UP000189670"/>
    </source>
</evidence>
<dbReference type="PANTHER" id="PTHR38454">
    <property type="entry name" value="INTEGRAL MEMBRANE PROTEIN-RELATED"/>
    <property type="match status" value="1"/>
</dbReference>
<keyword evidence="1" id="KW-1133">Transmembrane helix</keyword>
<dbReference type="PANTHER" id="PTHR38454:SF1">
    <property type="entry name" value="INTEGRAL MEMBRANE PROTEIN"/>
    <property type="match status" value="1"/>
</dbReference>
<protein>
    <recommendedName>
        <fullName evidence="4">Bacterial membrane protein YfhO</fullName>
    </recommendedName>
</protein>
<gene>
    <name evidence="2" type="ORF">OMM_03026</name>
</gene>
<feature type="transmembrane region" description="Helical" evidence="1">
    <location>
        <begin position="412"/>
        <end position="431"/>
    </location>
</feature>
<organism evidence="2 3">
    <name type="scientific">Candidatus Magnetoglobus multicellularis str. Araruama</name>
    <dbReference type="NCBI Taxonomy" id="890399"/>
    <lineage>
        <taxon>Bacteria</taxon>
        <taxon>Pseudomonadati</taxon>
        <taxon>Thermodesulfobacteriota</taxon>
        <taxon>Desulfobacteria</taxon>
        <taxon>Desulfobacterales</taxon>
        <taxon>Desulfobacteraceae</taxon>
        <taxon>Candidatus Magnetoglobus</taxon>
    </lineage>
</organism>
<feature type="transmembrane region" description="Helical" evidence="1">
    <location>
        <begin position="297"/>
        <end position="325"/>
    </location>
</feature>
<keyword evidence="1" id="KW-0472">Membrane</keyword>
<dbReference type="Pfam" id="PF09586">
    <property type="entry name" value="YfhO"/>
    <property type="match status" value="1"/>
</dbReference>
<dbReference type="InterPro" id="IPR018580">
    <property type="entry name" value="Uncharacterised_YfhO"/>
</dbReference>
<feature type="transmembrane region" description="Helical" evidence="1">
    <location>
        <begin position="437"/>
        <end position="453"/>
    </location>
</feature>
<feature type="transmembrane region" description="Helical" evidence="1">
    <location>
        <begin position="82"/>
        <end position="100"/>
    </location>
</feature>
<dbReference type="EMBL" id="ATBP01000378">
    <property type="protein sequence ID" value="ETR70734.1"/>
    <property type="molecule type" value="Genomic_DNA"/>
</dbReference>
<accession>A0A1V1P7H0</accession>
<feature type="transmembrane region" description="Helical" evidence="1">
    <location>
        <begin position="337"/>
        <end position="356"/>
    </location>
</feature>
<sequence>MAFVRGRSHFIRTSAFMEPIFKYGASLYGQSRVCDFISISFLFLCLPPVLAMKVSIIFHLFISGLFMYWLCRFLFMQNRSALFVAVAWVFNTYIITRIEFHSVLTTITWMPLVILQGEKIKRIVTENCHVSVIQIIQCTKKDLIILIISLVMQFLAGNPQPMLFTIFALIGYILLPGIIHRNIRYISIQLLLLSLAGFFSLCLVLPQLALTWELIPFSIRAHEIDPGGMNGSVHPFCLITGILPYFFGIPGYFGNWLGQEWTLIEYWQSSCYIGIPTLVLITYSFQYVKKIYSETVLYLWIIGIIGMIISFGFHTPIYTFLYKYLPLFDKLRWPGKALCIPVFCFCLLSGYGYQLLMDRYHGCAHTGLFMWTFILIVTLALYIDVNTFNFFSQWTGFFDANHYVSELRKTDLAYMIVYLGGSIMIIAVMRFSSIRPIVSVCLTVLLFINLYQVSGKILTYGDDTLYTATPVTEVENIKENGYRLHSTYDISQRWLYGLKNPEIFKWAVDACVGETWLPLNVRKTWGGGALRLAYVAKYHAVLRNETTQKVNRMADVLNIGYVIHGPPLKTVLKQQRRWPIKLLKRDTALPRAFFVSRWRPISDWQVALPYLLSSDFNPHAQALIRTNNPNEIPLPKIQFHHNLVIDLSDDWNQTNIEIQCSGFALLVLNDPWYPGWKAFIDGKQQPIYQVNGIFRGLFVRPGSHRIRFLYQPDYLVFCFGVSLLVMFLLLFVWWVNPTTINQKNTMDSNH</sequence>
<feature type="transmembrane region" description="Helical" evidence="1">
    <location>
        <begin position="191"/>
        <end position="212"/>
    </location>
</feature>
<dbReference type="Proteomes" id="UP000189670">
    <property type="component" value="Unassembled WGS sequence"/>
</dbReference>
<evidence type="ECO:0000313" key="2">
    <source>
        <dbReference type="EMBL" id="ETR70734.1"/>
    </source>
</evidence>
<feature type="transmembrane region" description="Helical" evidence="1">
    <location>
        <begin position="162"/>
        <end position="179"/>
    </location>
</feature>
<feature type="transmembrane region" description="Helical" evidence="1">
    <location>
        <begin position="266"/>
        <end position="285"/>
    </location>
</feature>
<keyword evidence="1" id="KW-0812">Transmembrane</keyword>
<comment type="caution">
    <text evidence="2">The sequence shown here is derived from an EMBL/GenBank/DDBJ whole genome shotgun (WGS) entry which is preliminary data.</text>
</comment>
<dbReference type="AlphaFoldDB" id="A0A1V1P7H0"/>
<evidence type="ECO:0000256" key="1">
    <source>
        <dbReference type="SAM" id="Phobius"/>
    </source>
</evidence>
<evidence type="ECO:0008006" key="4">
    <source>
        <dbReference type="Google" id="ProtNLM"/>
    </source>
</evidence>
<feature type="transmembrane region" description="Helical" evidence="1">
    <location>
        <begin position="232"/>
        <end position="254"/>
    </location>
</feature>
<name>A0A1V1P7H0_9BACT</name>